<evidence type="ECO:0000256" key="4">
    <source>
        <dbReference type="ARBA" id="ARBA00023136"/>
    </source>
</evidence>
<feature type="transmembrane region" description="Helical" evidence="7">
    <location>
        <begin position="186"/>
        <end position="214"/>
    </location>
</feature>
<name>A0A0R3UET3_MESCO</name>
<keyword evidence="7" id="KW-0808">Transferase</keyword>
<feature type="transmembrane region" description="Helical" evidence="7">
    <location>
        <begin position="150"/>
        <end position="174"/>
    </location>
</feature>
<dbReference type="EMBL" id="UXSR01005200">
    <property type="protein sequence ID" value="VDD79548.1"/>
    <property type="molecule type" value="Genomic_DNA"/>
</dbReference>
<comment type="similarity">
    <text evidence="5">Belongs to the DHHC palmitoyltransferase family. ERF2/ZDHHC9 subfamily.</text>
</comment>
<dbReference type="PANTHER" id="PTHR12349:SF2">
    <property type="entry name" value="PALMITOYLTRANSFERASE ZDHHC8"/>
    <property type="match status" value="1"/>
</dbReference>
<evidence type="ECO:0000256" key="6">
    <source>
        <dbReference type="ARBA" id="ARBA00047790"/>
    </source>
</evidence>
<keyword evidence="11" id="KW-1185">Reference proteome</keyword>
<comment type="subcellular location">
    <subcellularLocation>
        <location evidence="1">Membrane</location>
        <topology evidence="1">Multi-pass membrane protein</topology>
    </subcellularLocation>
</comment>
<dbReference type="STRING" id="53468.A0A0R3UET3"/>
<comment type="domain">
    <text evidence="7">The DHHC domain is required for palmitoyltransferase activity.</text>
</comment>
<feature type="region of interest" description="Disordered" evidence="8">
    <location>
        <begin position="347"/>
        <end position="371"/>
    </location>
</feature>
<evidence type="ECO:0000313" key="11">
    <source>
        <dbReference type="Proteomes" id="UP000267029"/>
    </source>
</evidence>
<gene>
    <name evidence="10" type="ORF">MCOS_LOCUS5551</name>
</gene>
<feature type="region of interest" description="Disordered" evidence="8">
    <location>
        <begin position="479"/>
        <end position="498"/>
    </location>
</feature>
<dbReference type="EC" id="2.3.1.225" evidence="7"/>
<dbReference type="PROSITE" id="PS50216">
    <property type="entry name" value="DHHC"/>
    <property type="match status" value="1"/>
</dbReference>
<evidence type="ECO:0000256" key="1">
    <source>
        <dbReference type="ARBA" id="ARBA00004141"/>
    </source>
</evidence>
<evidence type="ECO:0000256" key="5">
    <source>
        <dbReference type="ARBA" id="ARBA00023463"/>
    </source>
</evidence>
<dbReference type="Pfam" id="PF01529">
    <property type="entry name" value="DHHC"/>
    <property type="match status" value="1"/>
</dbReference>
<evidence type="ECO:0000256" key="8">
    <source>
        <dbReference type="SAM" id="MobiDB-lite"/>
    </source>
</evidence>
<dbReference type="GO" id="GO:0019706">
    <property type="term" value="F:protein-cysteine S-palmitoyltransferase activity"/>
    <property type="evidence" value="ECO:0007669"/>
    <property type="project" value="UniProtKB-EC"/>
</dbReference>
<proteinExistence type="inferred from homology"/>
<dbReference type="OrthoDB" id="4096362at2759"/>
<organism evidence="10 11">
    <name type="scientific">Mesocestoides corti</name>
    <name type="common">Flatworm</name>
    <dbReference type="NCBI Taxonomy" id="53468"/>
    <lineage>
        <taxon>Eukaryota</taxon>
        <taxon>Metazoa</taxon>
        <taxon>Spiralia</taxon>
        <taxon>Lophotrochozoa</taxon>
        <taxon>Platyhelminthes</taxon>
        <taxon>Cestoda</taxon>
        <taxon>Eucestoda</taxon>
        <taxon>Cyclophyllidea</taxon>
        <taxon>Mesocestoididae</taxon>
        <taxon>Mesocestoides</taxon>
    </lineage>
</organism>
<reference evidence="12" key="2">
    <citation type="submission" date="2019-11" db="UniProtKB">
        <authorList>
            <consortium name="WormBaseParasite"/>
        </authorList>
    </citation>
    <scope>IDENTIFICATION</scope>
</reference>
<keyword evidence="2 7" id="KW-0812">Transmembrane</keyword>
<protein>
    <recommendedName>
        <fullName evidence="7">Palmitoyltransferase</fullName>
        <ecNumber evidence="7">2.3.1.225</ecNumber>
    </recommendedName>
</protein>
<evidence type="ECO:0000256" key="3">
    <source>
        <dbReference type="ARBA" id="ARBA00022989"/>
    </source>
</evidence>
<accession>A0A0R3UET3</accession>
<feature type="transmembrane region" description="Helical" evidence="7">
    <location>
        <begin position="15"/>
        <end position="34"/>
    </location>
</feature>
<evidence type="ECO:0000256" key="7">
    <source>
        <dbReference type="RuleBase" id="RU079119"/>
    </source>
</evidence>
<feature type="transmembrane region" description="Helical" evidence="7">
    <location>
        <begin position="41"/>
        <end position="60"/>
    </location>
</feature>
<comment type="catalytic activity">
    <reaction evidence="6">
        <text>L-cysteinyl-[protein] + hexadecanoyl-CoA = S-hexadecanoyl-L-cysteinyl-[protein] + CoA</text>
        <dbReference type="Rhea" id="RHEA:36683"/>
        <dbReference type="Rhea" id="RHEA-COMP:10131"/>
        <dbReference type="Rhea" id="RHEA-COMP:11032"/>
        <dbReference type="ChEBI" id="CHEBI:29950"/>
        <dbReference type="ChEBI" id="CHEBI:57287"/>
        <dbReference type="ChEBI" id="CHEBI:57379"/>
        <dbReference type="ChEBI" id="CHEBI:74151"/>
        <dbReference type="EC" id="2.3.1.225"/>
    </reaction>
    <physiologicalReaction direction="left-to-right" evidence="6">
        <dbReference type="Rhea" id="RHEA:36684"/>
    </physiologicalReaction>
</comment>
<evidence type="ECO:0000313" key="12">
    <source>
        <dbReference type="WBParaSite" id="MCU_000577-RA"/>
    </source>
</evidence>
<keyword evidence="4 7" id="KW-0472">Membrane</keyword>
<evidence type="ECO:0000259" key="9">
    <source>
        <dbReference type="Pfam" id="PF01529"/>
    </source>
</evidence>
<dbReference type="Proteomes" id="UP000267029">
    <property type="component" value="Unassembled WGS sequence"/>
</dbReference>
<dbReference type="InterPro" id="IPR001594">
    <property type="entry name" value="Palmitoyltrfase_DHHC"/>
</dbReference>
<keyword evidence="7" id="KW-0012">Acyltransferase</keyword>
<evidence type="ECO:0000313" key="10">
    <source>
        <dbReference type="EMBL" id="VDD79548.1"/>
    </source>
</evidence>
<dbReference type="GO" id="GO:0016020">
    <property type="term" value="C:membrane"/>
    <property type="evidence" value="ECO:0007669"/>
    <property type="project" value="UniProtKB-SubCell"/>
</dbReference>
<dbReference type="AlphaFoldDB" id="A0A0R3UET3"/>
<feature type="region of interest" description="Disordered" evidence="8">
    <location>
        <begin position="518"/>
        <end position="557"/>
    </location>
</feature>
<evidence type="ECO:0000256" key="2">
    <source>
        <dbReference type="ARBA" id="ARBA00022692"/>
    </source>
</evidence>
<keyword evidence="3 7" id="KW-1133">Transmembrane helix</keyword>
<dbReference type="WBParaSite" id="MCU_000577-RA">
    <property type="protein sequence ID" value="MCU_000577-RA"/>
    <property type="gene ID" value="MCU_000577"/>
</dbReference>
<sequence>MGCHAFFSRNIGPALVSWFLLFAISSLYLIFVCWEFSQTHGYVIITLQSVLLFNVISNFARATFMDPGYLPRGVPGEKVMVNDKSSPPRPLMYKTVQINGISTRLKWCVTCEIYRLPRCSHCSICKHCIDTFDHHCPWVNNCIGRRNYRFFFLFLLSLTFHMIMTFTISLLFVLERQQNLMTTEGIIANVILILVGLIFIPVMGLTGFHIYLVFNGLTTNEQVTSKYGESRSPFDHGLCSNCNYMCCRPLGPLLIRKPVTGAAMQLNLQDKYRQKQRRSRKELRVNAVNGKVDVVAADVQQLNKNNAPASYPIVKMSELSSRVDNNSSCSPKDLLLRCNNEDNSLTHTPNLSLTNKRDEPKFPNIPYQGTGGMYSEKLPTGFYRPSENPNDVNLGESSGRIFSCKHVGESQSSQTNYLLNRHQVDFNPSIPYSSPGSVPLVPPHLPSRSSSIRTGTQEVPISRQQVLFGPKNLVTSSSSRLKTFDGSPRLDAQSSRRRQMPSFVVGGGFSKYPIKQARTPVHSATARGPLKDKRPQHHGVRQQPYSLPPTNEGFHISPQTISDYRFAQQPLQNSQTIISSEEAPDGTFEISV</sequence>
<dbReference type="PANTHER" id="PTHR12349">
    <property type="entry name" value="ANKYRIN REPEAT AND LEM DOMAIN-CONTAINING PROTEIN 2"/>
    <property type="match status" value="1"/>
</dbReference>
<feature type="domain" description="Palmitoyltransferase DHHC" evidence="9">
    <location>
        <begin position="103"/>
        <end position="225"/>
    </location>
</feature>
<reference evidence="10 11" key="1">
    <citation type="submission" date="2018-10" db="EMBL/GenBank/DDBJ databases">
        <authorList>
            <consortium name="Pathogen Informatics"/>
        </authorList>
    </citation>
    <scope>NUCLEOTIDE SEQUENCE [LARGE SCALE GENOMIC DNA]</scope>
</reference>